<name>A0A2R5EUI3_9BACL</name>
<dbReference type="PROSITE" id="PS51257">
    <property type="entry name" value="PROKAR_LIPOPROTEIN"/>
    <property type="match status" value="1"/>
</dbReference>
<dbReference type="EMBL" id="BDQX01000281">
    <property type="protein sequence ID" value="GBG09805.1"/>
    <property type="molecule type" value="Genomic_DNA"/>
</dbReference>
<sequence>MRKRAQQYLLKSIVFGLVISLMAACTSNNNNPATGNATAEPKGQESSAPAVKEKYTLYHPHQTTPIDLNGPVTKEVLAKMGIEFEKIEIGNGSDIAQQVNLKLVGGSFPNAIILSPESPIWSRLIDEDRLLPLDDYFNQPDEYPNLAKIDKRIIDNWRATDGHIYFVPMGYEPKPEEPSAWQGNAQGLWIQSGLAEKAGLTVDSLGTIEGFEAYLTAVKQLKDSQGRDLIPLSLGGENFAGLEYVMSMFGVVAWNEAGDGTQVPDYRTEGFKRGFQWLNKMHLQGLLDPETAFHKRDLFLEKTNSLRFSAMISNGWDSPNATILANNNLPSSITYSELEKQGFPEGWFVPVKLPTVDNIKPAQYANFNPFGGLETGVGKDTKNPDALMKGLDWLQTPEAFILMEYGLESMGAYKMEDGVVVVNQDVFQGPEFWGGEGMTNVTEKGFFWWKQLGSTLSTHIPTLEAPWIATNAMLYKAEQINQEQGTFGLLPATFRTKALVGGMVEKYTPVQTDIRLQYYAKLLLAKSEAEFEQVYNQFLSEMKGRGHDEETIAEFNEQYAAYMATPAGQVKIEVTRSMPRNVFSDKAEAVGR</sequence>
<dbReference type="Proteomes" id="UP000245202">
    <property type="component" value="Unassembled WGS sequence"/>
</dbReference>
<dbReference type="PANTHER" id="PTHR43649">
    <property type="entry name" value="ARABINOSE-BINDING PROTEIN-RELATED"/>
    <property type="match status" value="1"/>
</dbReference>
<organism evidence="2 3">
    <name type="scientific">Paenibacillus agaridevorans</name>
    <dbReference type="NCBI Taxonomy" id="171404"/>
    <lineage>
        <taxon>Bacteria</taxon>
        <taxon>Bacillati</taxon>
        <taxon>Bacillota</taxon>
        <taxon>Bacilli</taxon>
        <taxon>Bacillales</taxon>
        <taxon>Paenibacillaceae</taxon>
        <taxon>Paenibacillus</taxon>
    </lineage>
</organism>
<dbReference type="InterPro" id="IPR050490">
    <property type="entry name" value="Bact_solute-bd_prot1"/>
</dbReference>
<feature type="chain" id="PRO_5038434924" description="ABC transporter substrate-binding protein" evidence="1">
    <location>
        <begin position="24"/>
        <end position="592"/>
    </location>
</feature>
<evidence type="ECO:0008006" key="4">
    <source>
        <dbReference type="Google" id="ProtNLM"/>
    </source>
</evidence>
<dbReference type="PANTHER" id="PTHR43649:SF12">
    <property type="entry name" value="DIACETYLCHITOBIOSE BINDING PROTEIN DASA"/>
    <property type="match status" value="1"/>
</dbReference>
<proteinExistence type="predicted"/>
<comment type="caution">
    <text evidence="2">The sequence shown here is derived from an EMBL/GenBank/DDBJ whole genome shotgun (WGS) entry which is preliminary data.</text>
</comment>
<dbReference type="AlphaFoldDB" id="A0A2R5EUI3"/>
<accession>A0A2R5EUI3</accession>
<reference evidence="2 3" key="1">
    <citation type="submission" date="2017-08" db="EMBL/GenBank/DDBJ databases">
        <title>Substantial Increase in Enzyme Production by Combined Drug-Resistance Mutations in Paenibacillus agaridevorans.</title>
        <authorList>
            <person name="Tanaka Y."/>
            <person name="Funane K."/>
            <person name="Hosaka T."/>
            <person name="Shiwa Y."/>
            <person name="Fujita N."/>
            <person name="Miyazaki T."/>
            <person name="Yoshikawa H."/>
            <person name="Murakami K."/>
            <person name="Kasahara K."/>
            <person name="Inaoka T."/>
            <person name="Hiraga Y."/>
            <person name="Ochi K."/>
        </authorList>
    </citation>
    <scope>NUCLEOTIDE SEQUENCE [LARGE SCALE GENOMIC DNA]</scope>
    <source>
        <strain evidence="2 3">T-3040</strain>
    </source>
</reference>
<evidence type="ECO:0000313" key="2">
    <source>
        <dbReference type="EMBL" id="GBG09805.1"/>
    </source>
</evidence>
<evidence type="ECO:0000313" key="3">
    <source>
        <dbReference type="Proteomes" id="UP000245202"/>
    </source>
</evidence>
<feature type="signal peptide" evidence="1">
    <location>
        <begin position="1"/>
        <end position="23"/>
    </location>
</feature>
<keyword evidence="3" id="KW-1185">Reference proteome</keyword>
<gene>
    <name evidence="2" type="ORF">PAT3040_04475</name>
</gene>
<dbReference type="Gene3D" id="3.40.190.10">
    <property type="entry name" value="Periplasmic binding protein-like II"/>
    <property type="match status" value="2"/>
</dbReference>
<dbReference type="RefSeq" id="WP_108994447.1">
    <property type="nucleotide sequence ID" value="NZ_BDQX01000281.1"/>
</dbReference>
<evidence type="ECO:0000256" key="1">
    <source>
        <dbReference type="SAM" id="SignalP"/>
    </source>
</evidence>
<dbReference type="SUPFAM" id="SSF53850">
    <property type="entry name" value="Periplasmic binding protein-like II"/>
    <property type="match status" value="1"/>
</dbReference>
<protein>
    <recommendedName>
        <fullName evidence="4">ABC transporter substrate-binding protein</fullName>
    </recommendedName>
</protein>
<keyword evidence="1" id="KW-0732">Signal</keyword>